<dbReference type="CDD" id="cd16016">
    <property type="entry name" value="AP-SPAP"/>
    <property type="match status" value="1"/>
</dbReference>
<comment type="caution">
    <text evidence="4">The sequence shown here is derived from an EMBL/GenBank/DDBJ whole genome shotgun (WGS) entry which is preliminary data.</text>
</comment>
<dbReference type="NCBIfam" id="NF042991">
    <property type="entry name" value="alk_phos_PafA"/>
    <property type="match status" value="1"/>
</dbReference>
<protein>
    <submittedName>
        <fullName evidence="4">Alkaline phosphatase PafA</fullName>
        <ecNumber evidence="4">3.1.3.1</ecNumber>
    </submittedName>
</protein>
<dbReference type="RefSeq" id="WP_395416496.1">
    <property type="nucleotide sequence ID" value="NZ_JBIPKE010000013.1"/>
</dbReference>
<keyword evidence="1" id="KW-0597">Phosphoprotein</keyword>
<evidence type="ECO:0000313" key="4">
    <source>
        <dbReference type="EMBL" id="MFH6982862.1"/>
    </source>
</evidence>
<sequence length="539" mass="59583">MRKLILILFLLPSLSTIGQIKKPKLVVGIVVDQMRHEYLQRFESKYGNDGFKRMIRDGFEARNNHYNYIPTYTAPGHASIYTGTTPRYHGIIGNDWYSRVLGRSVYCVGDTSASSVGGSALSGKISPKNLIVNTITDELKLTTNFRSKVVGVSIKDRGAVLPAGHTPDGAYWYDSRTGEFMTSDFYMDVLPQWLVNFNQKKLVDKYSNQTWNTLLPIAEYTESTPDDNSYENGFKGKETPTFPYDLKVLRESNGPYGLIRSTPFGNSLVLDLAKASIEGENLGADQITDFLSVSLSSTDYVGHNFGPNSVEVEDTYLRLDKDLGDFLTYLDKKIGVGEYMVFLTADHGVVANPQFLLDNGLPGGYIDTDEVKEIFADEAQSLGDYILSTSNDQIFLNRDLIDSSGLELEAIQKAFAEAAMKIPAVAETFTATSMDTFDYTDPMRSNLQNGYNRKLSGDVLLFMKPGYLTNTYGLKGSSHGTGYSYDTHVPLLFFGAGIKKGATVEKTYITDIAPTLAMLLNISIPNAAVTGAPIEEIFE</sequence>
<dbReference type="Gene3D" id="3.40.720.10">
    <property type="entry name" value="Alkaline Phosphatase, subunit A"/>
    <property type="match status" value="1"/>
</dbReference>
<dbReference type="EMBL" id="JBIPKE010000013">
    <property type="protein sequence ID" value="MFH6982862.1"/>
    <property type="molecule type" value="Genomic_DNA"/>
</dbReference>
<name>A0ABW7N5K2_9BACT</name>
<dbReference type="Proteomes" id="UP001610063">
    <property type="component" value="Unassembled WGS sequence"/>
</dbReference>
<reference evidence="4 5" key="1">
    <citation type="journal article" date="2013" name="Int. J. Syst. Evol. Microbiol.">
        <title>Marinoscillum luteum sp. nov., isolated from marine sediment.</title>
        <authorList>
            <person name="Cha I.T."/>
            <person name="Park S.J."/>
            <person name="Kim S.J."/>
            <person name="Kim J.G."/>
            <person name="Jung M.Y."/>
            <person name="Shin K.S."/>
            <person name="Kwon K.K."/>
            <person name="Yang S.H."/>
            <person name="Seo Y.S."/>
            <person name="Rhee S.K."/>
        </authorList>
    </citation>
    <scope>NUCLEOTIDE SEQUENCE [LARGE SCALE GENOMIC DNA]</scope>
    <source>
        <strain evidence="4 5">KCTC 23939</strain>
    </source>
</reference>
<evidence type="ECO:0000256" key="2">
    <source>
        <dbReference type="ARBA" id="ARBA00022723"/>
    </source>
</evidence>
<dbReference type="Gene3D" id="3.30.1360.150">
    <property type="match status" value="1"/>
</dbReference>
<dbReference type="EC" id="3.1.3.1" evidence="4"/>
<evidence type="ECO:0000313" key="5">
    <source>
        <dbReference type="Proteomes" id="UP001610063"/>
    </source>
</evidence>
<keyword evidence="3" id="KW-0732">Signal</keyword>
<dbReference type="PIRSF" id="PIRSF031924">
    <property type="entry name" value="Pi-irrepressible_AP"/>
    <property type="match status" value="1"/>
</dbReference>
<dbReference type="Pfam" id="PF01663">
    <property type="entry name" value="Phosphodiest"/>
    <property type="match status" value="1"/>
</dbReference>
<keyword evidence="2" id="KW-0479">Metal-binding</keyword>
<keyword evidence="4" id="KW-0378">Hydrolase</keyword>
<evidence type="ECO:0000256" key="3">
    <source>
        <dbReference type="ARBA" id="ARBA00022729"/>
    </source>
</evidence>
<dbReference type="GO" id="GO:0004035">
    <property type="term" value="F:alkaline phosphatase activity"/>
    <property type="evidence" value="ECO:0007669"/>
    <property type="project" value="UniProtKB-EC"/>
</dbReference>
<dbReference type="InterPro" id="IPR026263">
    <property type="entry name" value="Alkaline_phosphatase_prok"/>
</dbReference>
<dbReference type="PANTHER" id="PTHR10151:SF120">
    <property type="entry name" value="BIS(5'-ADENOSYL)-TRIPHOSPHATASE"/>
    <property type="match status" value="1"/>
</dbReference>
<evidence type="ECO:0000256" key="1">
    <source>
        <dbReference type="ARBA" id="ARBA00022553"/>
    </source>
</evidence>
<proteinExistence type="predicted"/>
<dbReference type="InterPro" id="IPR002591">
    <property type="entry name" value="Phosphodiest/P_Trfase"/>
</dbReference>
<dbReference type="PANTHER" id="PTHR10151">
    <property type="entry name" value="ECTONUCLEOTIDE PYROPHOSPHATASE/PHOSPHODIESTERASE"/>
    <property type="match status" value="1"/>
</dbReference>
<accession>A0ABW7N5K2</accession>
<dbReference type="InterPro" id="IPR017850">
    <property type="entry name" value="Alkaline_phosphatase_core_sf"/>
</dbReference>
<organism evidence="4 5">
    <name type="scientific">Marinoscillum luteum</name>
    <dbReference type="NCBI Taxonomy" id="861051"/>
    <lineage>
        <taxon>Bacteria</taxon>
        <taxon>Pseudomonadati</taxon>
        <taxon>Bacteroidota</taxon>
        <taxon>Cytophagia</taxon>
        <taxon>Cytophagales</taxon>
        <taxon>Reichenbachiellaceae</taxon>
        <taxon>Marinoscillum</taxon>
    </lineage>
</organism>
<gene>
    <name evidence="4" type="primary">pafA</name>
    <name evidence="4" type="ORF">ACHKAR_05410</name>
</gene>
<keyword evidence="5" id="KW-1185">Reference proteome</keyword>
<dbReference type="SUPFAM" id="SSF53649">
    <property type="entry name" value="Alkaline phosphatase-like"/>
    <property type="match status" value="1"/>
</dbReference>